<dbReference type="InterPro" id="IPR004045">
    <property type="entry name" value="Glutathione_S-Trfase_N"/>
</dbReference>
<feature type="domain" description="GST N-terminal" evidence="2">
    <location>
        <begin position="207"/>
        <end position="298"/>
    </location>
</feature>
<dbReference type="Gene3D" id="3.40.30.10">
    <property type="entry name" value="Glutaredoxin"/>
    <property type="match status" value="1"/>
</dbReference>
<name>A0A395SG36_9HYPO</name>
<reference evidence="3 4" key="1">
    <citation type="journal article" date="2018" name="PLoS Pathog.">
        <title>Evolution of structural diversity of trichothecenes, a family of toxins produced by plant pathogenic and entomopathogenic fungi.</title>
        <authorList>
            <person name="Proctor R.H."/>
            <person name="McCormick S.P."/>
            <person name="Kim H.S."/>
            <person name="Cardoza R.E."/>
            <person name="Stanley A.M."/>
            <person name="Lindo L."/>
            <person name="Kelly A."/>
            <person name="Brown D.W."/>
            <person name="Lee T."/>
            <person name="Vaughan M.M."/>
            <person name="Alexander N.J."/>
            <person name="Busman M."/>
            <person name="Gutierrez S."/>
        </authorList>
    </citation>
    <scope>NUCLEOTIDE SEQUENCE [LARGE SCALE GENOMIC DNA]</scope>
    <source>
        <strain evidence="3 4">NRRL 20695</strain>
    </source>
</reference>
<feature type="region of interest" description="Disordered" evidence="1">
    <location>
        <begin position="1"/>
        <end position="26"/>
    </location>
</feature>
<dbReference type="STRING" id="694270.A0A395SG36"/>
<dbReference type="InterPro" id="IPR054416">
    <property type="entry name" value="GST_UstS-like_C"/>
</dbReference>
<dbReference type="CDD" id="cd03038">
    <property type="entry name" value="GST_N_etherase_LigE"/>
    <property type="match status" value="1"/>
</dbReference>
<evidence type="ECO:0000256" key="1">
    <source>
        <dbReference type="SAM" id="MobiDB-lite"/>
    </source>
</evidence>
<evidence type="ECO:0000313" key="4">
    <source>
        <dbReference type="Proteomes" id="UP000266234"/>
    </source>
</evidence>
<evidence type="ECO:0000259" key="2">
    <source>
        <dbReference type="PROSITE" id="PS50404"/>
    </source>
</evidence>
<evidence type="ECO:0000313" key="3">
    <source>
        <dbReference type="EMBL" id="RGP71358.1"/>
    </source>
</evidence>
<dbReference type="CDD" id="cd20302">
    <property type="entry name" value="cupin_DAD"/>
    <property type="match status" value="1"/>
</dbReference>
<organism evidence="3 4">
    <name type="scientific">Fusarium longipes</name>
    <dbReference type="NCBI Taxonomy" id="694270"/>
    <lineage>
        <taxon>Eukaryota</taxon>
        <taxon>Fungi</taxon>
        <taxon>Dikarya</taxon>
        <taxon>Ascomycota</taxon>
        <taxon>Pezizomycotina</taxon>
        <taxon>Sordariomycetes</taxon>
        <taxon>Hypocreomycetidae</taxon>
        <taxon>Hypocreales</taxon>
        <taxon>Nectriaceae</taxon>
        <taxon>Fusarium</taxon>
    </lineage>
</organism>
<dbReference type="InterPro" id="IPR025979">
    <property type="entry name" value="ChrR-like_cupin_dom"/>
</dbReference>
<dbReference type="PROSITE" id="PS50404">
    <property type="entry name" value="GST_NTER"/>
    <property type="match status" value="1"/>
</dbReference>
<sequence>MAPSKNQETPELSSHKSADLLEHSKDKSVLTDKDRKELIFTDKHSSPDVYVNCTKDTLWHPWTGTLEIKPLRYETRSGSFVISLRTPVDCWLGKHRHRGTVTAVTLSGNWRYKEYDWVAGPGDYVVENPGTIHTLFMGAGAEVVFTITGSLEFFNDDDSLRETMDIFSFAQLYYDHCEKQGVEPNSKLWNKMDNMTNSGQPEIILYDLACTKNVCFSPAVWRIRLLLNYKNIPYKTIFLEFPDIAPTLRELGLTSYASTSGSHVTHTVPTIKHIPTGTYIMDSPSIAKFLEATYPNPPLTLTSDLGQEIETKARGAIGPAFRISVTPRENLILSARSQEYFRAKSEKLLGCKLEELLDEEKEQKAWNGVREKMEELSESMMTNREQGPFILGAQPSYTDFFIAASLQSARTIDENVFGRCVEYRGFRTIYEACLPWMEKKD</sequence>
<dbReference type="OrthoDB" id="4951845at2759"/>
<dbReference type="Pfam" id="PF22041">
    <property type="entry name" value="GST_C_7"/>
    <property type="match status" value="1"/>
</dbReference>
<dbReference type="InterPro" id="IPR014710">
    <property type="entry name" value="RmlC-like_jellyroll"/>
</dbReference>
<dbReference type="GO" id="GO:0016740">
    <property type="term" value="F:transferase activity"/>
    <property type="evidence" value="ECO:0007669"/>
    <property type="project" value="UniProtKB-KW"/>
</dbReference>
<dbReference type="Pfam" id="PF13409">
    <property type="entry name" value="GST_N_2"/>
    <property type="match status" value="1"/>
</dbReference>
<dbReference type="InterPro" id="IPR036249">
    <property type="entry name" value="Thioredoxin-like_sf"/>
</dbReference>
<dbReference type="Gene3D" id="2.60.120.10">
    <property type="entry name" value="Jelly Rolls"/>
    <property type="match status" value="1"/>
</dbReference>
<dbReference type="Gene3D" id="1.20.1050.10">
    <property type="match status" value="1"/>
</dbReference>
<dbReference type="SUPFAM" id="SSF51182">
    <property type="entry name" value="RmlC-like cupins"/>
    <property type="match status" value="1"/>
</dbReference>
<protein>
    <submittedName>
        <fullName evidence="3">Glutathione s-transferase</fullName>
    </submittedName>
</protein>
<proteinExistence type="predicted"/>
<accession>A0A395SG36</accession>
<dbReference type="EMBL" id="PXOG01000161">
    <property type="protein sequence ID" value="RGP71358.1"/>
    <property type="molecule type" value="Genomic_DNA"/>
</dbReference>
<feature type="compositionally biased region" description="Polar residues" evidence="1">
    <location>
        <begin position="1"/>
        <end position="12"/>
    </location>
</feature>
<dbReference type="Proteomes" id="UP000266234">
    <property type="component" value="Unassembled WGS sequence"/>
</dbReference>
<comment type="caution">
    <text evidence="3">The sequence shown here is derived from an EMBL/GenBank/DDBJ whole genome shotgun (WGS) entry which is preliminary data.</text>
</comment>
<keyword evidence="4" id="KW-1185">Reference proteome</keyword>
<dbReference type="Pfam" id="PF12973">
    <property type="entry name" value="Cupin_7"/>
    <property type="match status" value="1"/>
</dbReference>
<keyword evidence="3" id="KW-0808">Transferase</keyword>
<dbReference type="InterPro" id="IPR011051">
    <property type="entry name" value="RmlC_Cupin_sf"/>
</dbReference>
<dbReference type="SUPFAM" id="SSF52833">
    <property type="entry name" value="Thioredoxin-like"/>
    <property type="match status" value="1"/>
</dbReference>
<feature type="compositionally biased region" description="Basic and acidic residues" evidence="1">
    <location>
        <begin position="13"/>
        <end position="26"/>
    </location>
</feature>
<dbReference type="AlphaFoldDB" id="A0A395SG36"/>
<gene>
    <name evidence="3" type="ORF">FLONG3_7142</name>
</gene>